<proteinExistence type="predicted"/>
<dbReference type="Proteomes" id="UP000030152">
    <property type="component" value="Unassembled WGS sequence"/>
</dbReference>
<organism evidence="1 2">
    <name type="scientific">Flavobacterium rivuli WB 3.3-2 = DSM 21788</name>
    <dbReference type="NCBI Taxonomy" id="1121895"/>
    <lineage>
        <taxon>Bacteria</taxon>
        <taxon>Pseudomonadati</taxon>
        <taxon>Bacteroidota</taxon>
        <taxon>Flavobacteriia</taxon>
        <taxon>Flavobacteriales</taxon>
        <taxon>Flavobacteriaceae</taxon>
        <taxon>Flavobacterium</taxon>
    </lineage>
</organism>
<evidence type="ECO:0000313" key="1">
    <source>
        <dbReference type="EMBL" id="KGO88074.1"/>
    </source>
</evidence>
<reference evidence="1 2" key="1">
    <citation type="submission" date="2013-09" db="EMBL/GenBank/DDBJ databases">
        <authorList>
            <person name="Zeng Z."/>
            <person name="Chen C."/>
        </authorList>
    </citation>
    <scope>NUCLEOTIDE SEQUENCE [LARGE SCALE GENOMIC DNA]</scope>
    <source>
        <strain evidence="1 2">WB 3.3-2</strain>
    </source>
</reference>
<accession>A0A0A2M715</accession>
<dbReference type="STRING" id="1121895.GCA_000378485_01141"/>
<dbReference type="AlphaFoldDB" id="A0A0A2M715"/>
<gene>
    <name evidence="1" type="ORF">Q765_03185</name>
</gene>
<dbReference type="RefSeq" id="WP_020212271.1">
    <property type="nucleotide sequence ID" value="NZ_JRLX01000002.1"/>
</dbReference>
<keyword evidence="2" id="KW-1185">Reference proteome</keyword>
<evidence type="ECO:0000313" key="2">
    <source>
        <dbReference type="Proteomes" id="UP000030152"/>
    </source>
</evidence>
<name>A0A0A2M715_9FLAO</name>
<sequence length="182" mass="22007">MSKNIINNIQRLNWRMVSKKAFMPNEDDKAALKGIVEWIDREKENRINNNRYFAKIVIYCLMREIDFFGNMHFAERKIHQVLKFPAVYWYDRFRLQRIMRDFQQSKEVLGIEDISEIWDRNTSENGYLDMDKIKAEWSESKKLTKEHQSILLKSLDSWQQPDINNRLNHFVTELLNEYGNLA</sequence>
<comment type="caution">
    <text evidence="1">The sequence shown here is derived from an EMBL/GenBank/DDBJ whole genome shotgun (WGS) entry which is preliminary data.</text>
</comment>
<dbReference type="EMBL" id="JRLX01000002">
    <property type="protein sequence ID" value="KGO88074.1"/>
    <property type="molecule type" value="Genomic_DNA"/>
</dbReference>
<protein>
    <submittedName>
        <fullName evidence="1">Uncharacterized protein</fullName>
    </submittedName>
</protein>